<feature type="binding site" evidence="9">
    <location>
        <position position="186"/>
    </location>
    <ligand>
        <name>substrate</name>
    </ligand>
</feature>
<dbReference type="InterPro" id="IPR004662">
    <property type="entry name" value="AcgluKinase_fam"/>
</dbReference>
<keyword evidence="5 9" id="KW-0547">Nucleotide-binding</keyword>
<dbReference type="SUPFAM" id="SSF53633">
    <property type="entry name" value="Carbamate kinase-like"/>
    <property type="match status" value="1"/>
</dbReference>
<dbReference type="EC" id="2.7.2.8" evidence="9"/>
<dbReference type="Proteomes" id="UP000318017">
    <property type="component" value="Chromosome"/>
</dbReference>
<dbReference type="CDD" id="cd04250">
    <property type="entry name" value="AAK_NAGK-C"/>
    <property type="match status" value="1"/>
</dbReference>
<dbReference type="InterPro" id="IPR041727">
    <property type="entry name" value="NAGK-C"/>
</dbReference>
<evidence type="ECO:0000256" key="9">
    <source>
        <dbReference type="HAMAP-Rule" id="MF_00082"/>
    </source>
</evidence>
<evidence type="ECO:0000256" key="8">
    <source>
        <dbReference type="ARBA" id="ARBA00048141"/>
    </source>
</evidence>
<dbReference type="InterPro" id="IPR037528">
    <property type="entry name" value="ArgB"/>
</dbReference>
<keyword evidence="3 9" id="KW-0028">Amino-acid biosynthesis</keyword>
<dbReference type="GO" id="GO:0042450">
    <property type="term" value="P:L-arginine biosynthetic process via ornithine"/>
    <property type="evidence" value="ECO:0007669"/>
    <property type="project" value="UniProtKB-UniRule"/>
</dbReference>
<evidence type="ECO:0000256" key="5">
    <source>
        <dbReference type="ARBA" id="ARBA00022741"/>
    </source>
</evidence>
<dbReference type="PRINTS" id="PR00474">
    <property type="entry name" value="GLU5KINASE"/>
</dbReference>
<evidence type="ECO:0000256" key="2">
    <source>
        <dbReference type="ARBA" id="ARBA00022571"/>
    </source>
</evidence>
<dbReference type="HAMAP" id="MF_00082">
    <property type="entry name" value="ArgB"/>
    <property type="match status" value="1"/>
</dbReference>
<comment type="catalytic activity">
    <reaction evidence="8 9">
        <text>N-acetyl-L-glutamate + ATP = N-acetyl-L-glutamyl 5-phosphate + ADP</text>
        <dbReference type="Rhea" id="RHEA:14629"/>
        <dbReference type="ChEBI" id="CHEBI:30616"/>
        <dbReference type="ChEBI" id="CHEBI:44337"/>
        <dbReference type="ChEBI" id="CHEBI:57936"/>
        <dbReference type="ChEBI" id="CHEBI:456216"/>
        <dbReference type="EC" id="2.7.2.8"/>
    </reaction>
</comment>
<dbReference type="FunFam" id="3.40.1160.10:FF:000004">
    <property type="entry name" value="Acetylglutamate kinase"/>
    <property type="match status" value="1"/>
</dbReference>
<dbReference type="RefSeq" id="WP_145078094.1">
    <property type="nucleotide sequence ID" value="NZ_CP036298.1"/>
</dbReference>
<dbReference type="OrthoDB" id="9803155at2"/>
<evidence type="ECO:0000313" key="12">
    <source>
        <dbReference type="Proteomes" id="UP000318017"/>
    </source>
</evidence>
<reference evidence="11 12" key="1">
    <citation type="submission" date="2019-02" db="EMBL/GenBank/DDBJ databases">
        <title>Deep-cultivation of Planctomycetes and their phenomic and genomic characterization uncovers novel biology.</title>
        <authorList>
            <person name="Wiegand S."/>
            <person name="Jogler M."/>
            <person name="Boedeker C."/>
            <person name="Pinto D."/>
            <person name="Vollmers J."/>
            <person name="Rivas-Marin E."/>
            <person name="Kohn T."/>
            <person name="Peeters S.H."/>
            <person name="Heuer A."/>
            <person name="Rast P."/>
            <person name="Oberbeckmann S."/>
            <person name="Bunk B."/>
            <person name="Jeske O."/>
            <person name="Meyerdierks A."/>
            <person name="Storesund J.E."/>
            <person name="Kallscheuer N."/>
            <person name="Luecker S."/>
            <person name="Lage O.M."/>
            <person name="Pohl T."/>
            <person name="Merkel B.J."/>
            <person name="Hornburger P."/>
            <person name="Mueller R.-W."/>
            <person name="Bruemmer F."/>
            <person name="Labrenz M."/>
            <person name="Spormann A.M."/>
            <person name="Op den Camp H."/>
            <person name="Overmann J."/>
            <person name="Amann R."/>
            <person name="Jetten M.S.M."/>
            <person name="Mascher T."/>
            <person name="Medema M.H."/>
            <person name="Devos D.P."/>
            <person name="Kaster A.-K."/>
            <person name="Ovreas L."/>
            <person name="Rohde M."/>
            <person name="Galperin M.Y."/>
            <person name="Jogler C."/>
        </authorList>
    </citation>
    <scope>NUCLEOTIDE SEQUENCE [LARGE SCALE GENOMIC DNA]</scope>
    <source>
        <strain evidence="11 12">Q31a</strain>
    </source>
</reference>
<sequence>MQDAIAKADTLIEAMGWIRRFRGKTTVIKLGGSLLEDTEAIRHLLLDVIFMETVGMKPVIVHGGGPNINRAMEEARLESQWINGRRVTDEATLDIVERVLAGEITQFLTDEIERLGGRAVNLNFAADTNVLTGEKLLLEDGGQQIDLGFVGKVTHVDRAVIESISYANQVPVIPSMCIDGTGQKFNVNADTAAMAVAEALGAEKLIFLSDVNGVRRDKKDPATRINSLTSAEAQQLIKDGIIDAGMIPKIEACISTLQRGVRKVHIIDGKLRHSLLLEIYTTSGVGTELVQHRTSPPAVIADSPVN</sequence>
<keyword evidence="2 9" id="KW-0055">Arginine biosynthesis</keyword>
<dbReference type="InterPro" id="IPR001057">
    <property type="entry name" value="Glu/AcGlu_kinase"/>
</dbReference>
<feature type="binding site" evidence="9">
    <location>
        <position position="86"/>
    </location>
    <ligand>
        <name>substrate</name>
    </ligand>
</feature>
<evidence type="ECO:0000256" key="1">
    <source>
        <dbReference type="ARBA" id="ARBA00004828"/>
    </source>
</evidence>
<proteinExistence type="inferred from homology"/>
<feature type="site" description="Transition state stabilizer" evidence="9">
    <location>
        <position position="249"/>
    </location>
</feature>
<dbReference type="Gene3D" id="3.40.1160.10">
    <property type="entry name" value="Acetylglutamate kinase-like"/>
    <property type="match status" value="1"/>
</dbReference>
<keyword evidence="7 9" id="KW-0067">ATP-binding</keyword>
<comment type="similarity">
    <text evidence="9">Belongs to the acetylglutamate kinase family. ArgB subfamily.</text>
</comment>
<gene>
    <name evidence="9 11" type="primary">argB</name>
    <name evidence="11" type="ORF">Q31a_27550</name>
</gene>
<keyword evidence="9" id="KW-0963">Cytoplasm</keyword>
<keyword evidence="6 9" id="KW-0418">Kinase</keyword>
<dbReference type="UniPathway" id="UPA00068">
    <property type="reaction ID" value="UER00107"/>
</dbReference>
<feature type="site" description="Transition state stabilizer" evidence="9">
    <location>
        <position position="29"/>
    </location>
</feature>
<evidence type="ECO:0000256" key="3">
    <source>
        <dbReference type="ARBA" id="ARBA00022605"/>
    </source>
</evidence>
<dbReference type="GO" id="GO:0003991">
    <property type="term" value="F:acetylglutamate kinase activity"/>
    <property type="evidence" value="ECO:0007669"/>
    <property type="project" value="UniProtKB-UniRule"/>
</dbReference>
<dbReference type="InterPro" id="IPR036393">
    <property type="entry name" value="AceGlu_kinase-like_sf"/>
</dbReference>
<evidence type="ECO:0000259" key="10">
    <source>
        <dbReference type="Pfam" id="PF00696"/>
    </source>
</evidence>
<dbReference type="NCBIfam" id="TIGR00761">
    <property type="entry name" value="argB"/>
    <property type="match status" value="1"/>
</dbReference>
<keyword evidence="12" id="KW-1185">Reference proteome</keyword>
<comment type="subcellular location">
    <subcellularLocation>
        <location evidence="9">Cytoplasm</location>
    </subcellularLocation>
</comment>
<dbReference type="PANTHER" id="PTHR23342">
    <property type="entry name" value="N-ACETYLGLUTAMATE SYNTHASE"/>
    <property type="match status" value="1"/>
</dbReference>
<dbReference type="EMBL" id="CP036298">
    <property type="protein sequence ID" value="QDV24437.1"/>
    <property type="molecule type" value="Genomic_DNA"/>
</dbReference>
<protein>
    <recommendedName>
        <fullName evidence="9">Acetylglutamate kinase</fullName>
        <ecNumber evidence="9">2.7.2.8</ecNumber>
    </recommendedName>
    <alternativeName>
        <fullName evidence="9">N-acetyl-L-glutamate 5-phosphotransferase</fullName>
    </alternativeName>
    <alternativeName>
        <fullName evidence="9">NAG kinase</fullName>
        <shortName evidence="9">NAGK</shortName>
    </alternativeName>
</protein>
<comment type="pathway">
    <text evidence="1 9">Amino-acid biosynthesis; L-arginine biosynthesis; N(2)-acetyl-L-ornithine from L-glutamate: step 2/4.</text>
</comment>
<feature type="domain" description="Aspartate/glutamate/uridylate kinase" evidence="10">
    <location>
        <begin position="24"/>
        <end position="268"/>
    </location>
</feature>
<evidence type="ECO:0000313" key="11">
    <source>
        <dbReference type="EMBL" id="QDV24437.1"/>
    </source>
</evidence>
<keyword evidence="4 9" id="KW-0808">Transferase</keyword>
<dbReference type="AlphaFoldDB" id="A0A518G771"/>
<dbReference type="Pfam" id="PF00696">
    <property type="entry name" value="AA_kinase"/>
    <property type="match status" value="1"/>
</dbReference>
<dbReference type="KEGG" id="ahel:Q31a_27550"/>
<name>A0A518G771_9BACT</name>
<accession>A0A518G771</accession>
<dbReference type="GO" id="GO:0005524">
    <property type="term" value="F:ATP binding"/>
    <property type="evidence" value="ECO:0007669"/>
    <property type="project" value="UniProtKB-UniRule"/>
</dbReference>
<evidence type="ECO:0000256" key="6">
    <source>
        <dbReference type="ARBA" id="ARBA00022777"/>
    </source>
</evidence>
<dbReference type="PIRSF" id="PIRSF000728">
    <property type="entry name" value="NAGK"/>
    <property type="match status" value="1"/>
</dbReference>
<dbReference type="GO" id="GO:0005737">
    <property type="term" value="C:cytoplasm"/>
    <property type="evidence" value="ECO:0007669"/>
    <property type="project" value="UniProtKB-SubCell"/>
</dbReference>
<dbReference type="InterPro" id="IPR001048">
    <property type="entry name" value="Asp/Glu/Uridylate_kinase"/>
</dbReference>
<dbReference type="PANTHER" id="PTHR23342:SF0">
    <property type="entry name" value="N-ACETYLGLUTAMATE SYNTHASE, MITOCHONDRIAL"/>
    <property type="match status" value="1"/>
</dbReference>
<comment type="function">
    <text evidence="9">Catalyzes the ATP-dependent phosphorylation of N-acetyl-L-glutamate.</text>
</comment>
<organism evidence="11 12">
    <name type="scientific">Aureliella helgolandensis</name>
    <dbReference type="NCBI Taxonomy" id="2527968"/>
    <lineage>
        <taxon>Bacteria</taxon>
        <taxon>Pseudomonadati</taxon>
        <taxon>Planctomycetota</taxon>
        <taxon>Planctomycetia</taxon>
        <taxon>Pirellulales</taxon>
        <taxon>Pirellulaceae</taxon>
        <taxon>Aureliella</taxon>
    </lineage>
</organism>
<evidence type="ECO:0000256" key="4">
    <source>
        <dbReference type="ARBA" id="ARBA00022679"/>
    </source>
</evidence>
<evidence type="ECO:0000256" key="7">
    <source>
        <dbReference type="ARBA" id="ARBA00022840"/>
    </source>
</evidence>
<feature type="binding site" evidence="9">
    <location>
        <begin position="64"/>
        <end position="65"/>
    </location>
    <ligand>
        <name>substrate</name>
    </ligand>
</feature>